<organism evidence="1 2">
    <name type="scientific">Marinomonas hwangdonensis</name>
    <dbReference type="NCBI Taxonomy" id="1053647"/>
    <lineage>
        <taxon>Bacteria</taxon>
        <taxon>Pseudomonadati</taxon>
        <taxon>Pseudomonadota</taxon>
        <taxon>Gammaproteobacteria</taxon>
        <taxon>Oceanospirillales</taxon>
        <taxon>Oceanospirillaceae</taxon>
        <taxon>Marinomonas</taxon>
    </lineage>
</organism>
<protein>
    <submittedName>
        <fullName evidence="1">DUF3080 domain-containing protein</fullName>
    </submittedName>
</protein>
<keyword evidence="2" id="KW-1185">Reference proteome</keyword>
<dbReference type="AlphaFoldDB" id="A0A3M8Q9J4"/>
<dbReference type="EMBL" id="RIZG01000001">
    <property type="protein sequence ID" value="RNF52748.1"/>
    <property type="molecule type" value="Genomic_DNA"/>
</dbReference>
<dbReference type="OrthoDB" id="6997572at2"/>
<evidence type="ECO:0000313" key="1">
    <source>
        <dbReference type="EMBL" id="RNF52748.1"/>
    </source>
</evidence>
<comment type="caution">
    <text evidence="1">The sequence shown here is derived from an EMBL/GenBank/DDBJ whole genome shotgun (WGS) entry which is preliminary data.</text>
</comment>
<dbReference type="Proteomes" id="UP000280507">
    <property type="component" value="Unassembled WGS sequence"/>
</dbReference>
<name>A0A3M8Q9J4_9GAMM</name>
<gene>
    <name evidence="1" type="ORF">EBI00_01115</name>
</gene>
<reference evidence="1 2" key="1">
    <citation type="journal article" date="2012" name="Int. J. Syst. Evol. Microbiol.">
        <title>Marinomonas hwangdonensis sp. nov., isolated from seawater.</title>
        <authorList>
            <person name="Jung Y.T."/>
            <person name="Oh T.K."/>
            <person name="Yoon J.H."/>
        </authorList>
    </citation>
    <scope>NUCLEOTIDE SEQUENCE [LARGE SCALE GENOMIC DNA]</scope>
    <source>
        <strain evidence="1 2">HDW-15</strain>
    </source>
</reference>
<evidence type="ECO:0000313" key="2">
    <source>
        <dbReference type="Proteomes" id="UP000280507"/>
    </source>
</evidence>
<accession>A0A3M8Q9J4</accession>
<sequence length="333" mass="36553">MFLLSCMVLLGITGCDSRFKAEVTLTKYVTDLSRSQFFSLSAPAPVMPMGLPSLRDRQQTLTQFDIGLLDFLSLQQCDVGAVAGRKNSILGKVMPDSQRFLYELDIIRAIESCDIKSDDLSDELKLVAKTKQLELPKAFSNAIFNGAESDAFFSLSNGYLPLDYSTAQQQDLLDALSRLVAIGEALPRLPTVDGGKFEEDLKILMASEFSGRLLYSLVQITANLNAVASQVGSLEGVCGAPLTYLKQQFEVNYVETIQPYMGRIQGGAYQVLPLLNKLINLTAPHSDTMSAFLAQFSLTTSDSVWAEYQQASQWHAKSWSNLFSECSVAISSS</sequence>
<dbReference type="InterPro" id="IPR021431">
    <property type="entry name" value="DUF3080"/>
</dbReference>
<dbReference type="Pfam" id="PF11279">
    <property type="entry name" value="DUF3080"/>
    <property type="match status" value="1"/>
</dbReference>
<proteinExistence type="predicted"/>